<comment type="caution">
    <text evidence="3">The sequence shown here is derived from an EMBL/GenBank/DDBJ whole genome shotgun (WGS) entry which is preliminary data.</text>
</comment>
<feature type="compositionally biased region" description="Low complexity" evidence="1">
    <location>
        <begin position="64"/>
        <end position="80"/>
    </location>
</feature>
<sequence length="143" mass="15036">MSTTLLSAFYDIDFLCKTEKSLTNLSSMLDKKAVGTPVAHPSSSFAPGFLRRHSTSNLPALAGGSKFPSPTGSSSSSTSFQPLRRLSESPVFDAPPSPPDSLSDRESYLSGSLSSGSLSGSESPSLDSGRRLPIFSRLSISDD</sequence>
<evidence type="ECO:0000313" key="3">
    <source>
        <dbReference type="EMBL" id="OPJ72356.1"/>
    </source>
</evidence>
<feature type="domain" description="Tis11B-like protein N-terminal" evidence="2">
    <location>
        <begin position="1"/>
        <end position="71"/>
    </location>
</feature>
<proteinExistence type="predicted"/>
<name>A0A1V4JJJ1_PATFA</name>
<feature type="compositionally biased region" description="Low complexity" evidence="1">
    <location>
        <begin position="108"/>
        <end position="127"/>
    </location>
</feature>
<evidence type="ECO:0000256" key="1">
    <source>
        <dbReference type="SAM" id="MobiDB-lite"/>
    </source>
</evidence>
<dbReference type="AlphaFoldDB" id="A0A1V4JJJ1"/>
<evidence type="ECO:0000313" key="4">
    <source>
        <dbReference type="Proteomes" id="UP000190648"/>
    </source>
</evidence>
<dbReference type="OrthoDB" id="410307at2759"/>
<gene>
    <name evidence="3" type="ORF">AV530_018795</name>
</gene>
<reference evidence="3 4" key="1">
    <citation type="submission" date="2016-02" db="EMBL/GenBank/DDBJ databases">
        <title>Band-tailed pigeon sequencing and assembly.</title>
        <authorList>
            <person name="Soares A.E."/>
            <person name="Novak B.J."/>
            <person name="Rice E.S."/>
            <person name="O'Connell B."/>
            <person name="Chang D."/>
            <person name="Weber S."/>
            <person name="Shapiro B."/>
        </authorList>
    </citation>
    <scope>NUCLEOTIDE SEQUENCE [LARGE SCALE GENOMIC DNA]</scope>
    <source>
        <strain evidence="3">BTP2013</strain>
        <tissue evidence="3">Blood</tissue>
    </source>
</reference>
<protein>
    <recommendedName>
        <fullName evidence="2">Tis11B-like protein N-terminal domain-containing protein</fullName>
    </recommendedName>
</protein>
<dbReference type="STRING" id="372326.A0A1V4JJJ1"/>
<feature type="region of interest" description="Disordered" evidence="1">
    <location>
        <begin position="56"/>
        <end position="143"/>
    </location>
</feature>
<dbReference type="Pfam" id="PF04553">
    <property type="entry name" value="Tis11B_N"/>
    <property type="match status" value="1"/>
</dbReference>
<keyword evidence="4" id="KW-1185">Reference proteome</keyword>
<dbReference type="EMBL" id="LSYS01007194">
    <property type="protein sequence ID" value="OPJ72356.1"/>
    <property type="molecule type" value="Genomic_DNA"/>
</dbReference>
<evidence type="ECO:0000259" key="2">
    <source>
        <dbReference type="Pfam" id="PF04553"/>
    </source>
</evidence>
<dbReference type="InterPro" id="IPR007635">
    <property type="entry name" value="Tis11B_N"/>
</dbReference>
<dbReference type="Proteomes" id="UP000190648">
    <property type="component" value="Unassembled WGS sequence"/>
</dbReference>
<accession>A0A1V4JJJ1</accession>
<organism evidence="3 4">
    <name type="scientific">Patagioenas fasciata monilis</name>
    <dbReference type="NCBI Taxonomy" id="372326"/>
    <lineage>
        <taxon>Eukaryota</taxon>
        <taxon>Metazoa</taxon>
        <taxon>Chordata</taxon>
        <taxon>Craniata</taxon>
        <taxon>Vertebrata</taxon>
        <taxon>Euteleostomi</taxon>
        <taxon>Archelosauria</taxon>
        <taxon>Archosauria</taxon>
        <taxon>Dinosauria</taxon>
        <taxon>Saurischia</taxon>
        <taxon>Theropoda</taxon>
        <taxon>Coelurosauria</taxon>
        <taxon>Aves</taxon>
        <taxon>Neognathae</taxon>
        <taxon>Neoaves</taxon>
        <taxon>Columbimorphae</taxon>
        <taxon>Columbiformes</taxon>
        <taxon>Columbidae</taxon>
        <taxon>Patagioenas</taxon>
    </lineage>
</organism>